<dbReference type="Pfam" id="PF04738">
    <property type="entry name" value="Lant_dehydr_N"/>
    <property type="match status" value="1"/>
</dbReference>
<feature type="domain" description="Lantibiotic dehydratase N-terminal" evidence="1">
    <location>
        <begin position="85"/>
        <end position="621"/>
    </location>
</feature>
<dbReference type="AlphaFoldDB" id="A0A6N7KJ45"/>
<comment type="caution">
    <text evidence="2">The sequence shown here is derived from an EMBL/GenBank/DDBJ whole genome shotgun (WGS) entry which is preliminary data.</text>
</comment>
<reference evidence="2 3" key="1">
    <citation type="submission" date="2019-09" db="EMBL/GenBank/DDBJ databases">
        <title>Genome Sequences of Streptomyces kaniharaensis ATCC 21070.</title>
        <authorList>
            <person name="Zhu W."/>
            <person name="De Crecy-Lagard V."/>
            <person name="Richards N.G."/>
        </authorList>
    </citation>
    <scope>NUCLEOTIDE SEQUENCE [LARGE SCALE GENOMIC DNA]</scope>
    <source>
        <strain evidence="2 3">SF-557</strain>
    </source>
</reference>
<dbReference type="RefSeq" id="WP_153459514.1">
    <property type="nucleotide sequence ID" value="NZ_WBOF01000001.1"/>
</dbReference>
<keyword evidence="3" id="KW-1185">Reference proteome</keyword>
<evidence type="ECO:0000259" key="1">
    <source>
        <dbReference type="Pfam" id="PF04738"/>
    </source>
</evidence>
<dbReference type="InterPro" id="IPR006827">
    <property type="entry name" value="Lant_deHydtase_N"/>
</dbReference>
<name>A0A6N7KJ45_9ACTN</name>
<protein>
    <submittedName>
        <fullName evidence="2">Lantibiotic dehydratase</fullName>
    </submittedName>
</protein>
<accession>A0A6N7KJ45</accession>
<evidence type="ECO:0000313" key="3">
    <source>
        <dbReference type="Proteomes" id="UP000450000"/>
    </source>
</evidence>
<evidence type="ECO:0000313" key="2">
    <source>
        <dbReference type="EMBL" id="MQS10735.1"/>
    </source>
</evidence>
<organism evidence="2 3">
    <name type="scientific">Streptomyces kaniharaensis</name>
    <dbReference type="NCBI Taxonomy" id="212423"/>
    <lineage>
        <taxon>Bacteria</taxon>
        <taxon>Bacillati</taxon>
        <taxon>Actinomycetota</taxon>
        <taxon>Actinomycetes</taxon>
        <taxon>Kitasatosporales</taxon>
        <taxon>Streptomycetaceae</taxon>
        <taxon>Streptomyces</taxon>
    </lineage>
</organism>
<dbReference type="EMBL" id="WBOF01000001">
    <property type="protein sequence ID" value="MQS10735.1"/>
    <property type="molecule type" value="Genomic_DNA"/>
</dbReference>
<dbReference type="OrthoDB" id="8428173at2"/>
<proteinExistence type="predicted"/>
<dbReference type="Proteomes" id="UP000450000">
    <property type="component" value="Unassembled WGS sequence"/>
</dbReference>
<gene>
    <name evidence="2" type="ORF">F7Q99_00165</name>
</gene>
<sequence>MTRSEESHLVPLGTTGWAVWRDVVLRSTGFPADTVRPLADPALAAAADAVEDTAVDAVEAVDAYRAEYARAAERLSAAVREAARTPRFREAVAWQNPKLLRLCLDKLAAGEPRNVRGRNHELTVAGYLQRYGLKNDTIGFVGPVGWARWTGDGAPVATEVGPGFLARRTVYFEIWAIDAVARALSDDPRVRPWLAPRLFAAHRLAGSALLLPGRDPVPLTPAESELLALVNGVRSVRAIADELAWSEFPELGDPTAVLAAVESLVERQLLRLDLVGTIEAHPERTLIARLELIPDPEVRAHAIAMVDRLVAARDEVAAAAGDDVALEAAMARLGACFEEITGVGGERRPGQTYAGRTLVYEDTVRDVRVALGPALREQLAGPLTLLLDSGRWLVAEIGQEYERYLTEVYERRVAQTGGPQVPLASILSLVTPQLYFNVRSLSKPVRRAVDEFQRRWADVLRLPPDARHVTLRSADIAGRVAELFPPRPLPWPTAVHHSPDFMLAAADEAAVDRGEFLLVLGELHLSFNTMESRVFVEQHDDPPSMLAAAEADLGRRRIYGITSRDVPGVSSRVAPPSALLSPGYTYWTMHPEAVTPPAPIIPAADLVVDREGERLVVRSRSGDFEAPLAHVVGEPLAAAAINAFKPVARGSHSPRITVDRLVVARESWTFPAGELAWAAVRSEPDRFLAARRWRLAHGLPERAFYKVPVEDKPAFVDFTSLVLVNTLAKAVRRSAEQENGAVTLTEMLPDADGLWLRDAEGARYTSEFRVLAVDLPARDL</sequence>